<evidence type="ECO:0000256" key="1">
    <source>
        <dbReference type="ARBA" id="ARBA00022801"/>
    </source>
</evidence>
<gene>
    <name evidence="3" type="ORF">HR057_02405</name>
</gene>
<keyword evidence="4" id="KW-1185">Reference proteome</keyword>
<evidence type="ECO:0000313" key="3">
    <source>
        <dbReference type="EMBL" id="NSL50613.1"/>
    </source>
</evidence>
<evidence type="ECO:0000313" key="4">
    <source>
        <dbReference type="Proteomes" id="UP000625804"/>
    </source>
</evidence>
<dbReference type="PANTHER" id="PTHR30337">
    <property type="entry name" value="COMPONENT OF ATP-DEPENDENT DSDNA EXONUCLEASE"/>
    <property type="match status" value="1"/>
</dbReference>
<organism evidence="3 4">
    <name type="scientific">Calidifontibacillus erzurumensis</name>
    <dbReference type="NCBI Taxonomy" id="2741433"/>
    <lineage>
        <taxon>Bacteria</taxon>
        <taxon>Bacillati</taxon>
        <taxon>Bacillota</taxon>
        <taxon>Bacilli</taxon>
        <taxon>Bacillales</taxon>
        <taxon>Bacillaceae</taxon>
        <taxon>Calidifontibacillus/Schinkia group</taxon>
        <taxon>Calidifontibacillus</taxon>
    </lineage>
</organism>
<keyword evidence="3" id="KW-0540">Nuclease</keyword>
<dbReference type="EMBL" id="JABTTE010000002">
    <property type="protein sequence ID" value="NSL50613.1"/>
    <property type="molecule type" value="Genomic_DNA"/>
</dbReference>
<protein>
    <submittedName>
        <fullName evidence="3">DNA repair exonuclease</fullName>
    </submittedName>
</protein>
<sequence>MSFSFIHAADIHLDSPLTGLEQYEGAPVDKIRSATRDAFKNLIDVAIEKKVAFVIIAGDLYDGDWKDYNTGLFFITQMVRLQKEGIKVFLLRGNHDAASLITKELKLPDNVFEFSTRTPETFVIDELKVALHGQGFHSRVVNENLVKNYPKPIQEFFNIGVLHTSATGREGHENYAPCSIDDMKEKGYNYWALGHIHLREILHKKDPVILFPGNIQGRHIKERGEKGCTFVTVIDGEIDEIHHLTLDVLRWELCEVDISGIDRQDEIIDQIRDQMEKIYQAADGRFLAVRIRIYGTTKAHHELVSAKDHFINNVRALALEVGMGDIWVEKVKIETSYPLDVEQLKSQHTPVAVILDFIHNIGNDEEALIELLREFADIGQALPYDLKTGEEGFDFSNPSLLKQRIANVEDLILYYLTKTEGDVNAV</sequence>
<keyword evidence="1" id="KW-0378">Hydrolase</keyword>
<dbReference type="PANTHER" id="PTHR30337:SF7">
    <property type="entry name" value="PHOSPHOESTERASE"/>
    <property type="match status" value="1"/>
</dbReference>
<dbReference type="PIRSF" id="PIRSF033091">
    <property type="entry name" value="Pesterase_YhaO"/>
    <property type="match status" value="1"/>
</dbReference>
<name>A0A8J8GDX2_9BACI</name>
<dbReference type="InterPro" id="IPR004843">
    <property type="entry name" value="Calcineurin-like_PHP"/>
</dbReference>
<dbReference type="RefSeq" id="WP_173729810.1">
    <property type="nucleotide sequence ID" value="NZ_JABTTE010000002.1"/>
</dbReference>
<dbReference type="InterPro" id="IPR050535">
    <property type="entry name" value="DNA_Repair-Maintenance_Comp"/>
</dbReference>
<dbReference type="AlphaFoldDB" id="A0A8J8GDX2"/>
<comment type="caution">
    <text evidence="3">The sequence shown here is derived from an EMBL/GenBank/DDBJ whole genome shotgun (WGS) entry which is preliminary data.</text>
</comment>
<feature type="domain" description="Calcineurin-like phosphoesterase" evidence="2">
    <location>
        <begin position="4"/>
        <end position="197"/>
    </location>
</feature>
<dbReference type="SUPFAM" id="SSF56300">
    <property type="entry name" value="Metallo-dependent phosphatases"/>
    <property type="match status" value="1"/>
</dbReference>
<dbReference type="InterPro" id="IPR041796">
    <property type="entry name" value="Mre11_N"/>
</dbReference>
<dbReference type="InterPro" id="IPR029052">
    <property type="entry name" value="Metallo-depent_PP-like"/>
</dbReference>
<dbReference type="Gene3D" id="3.60.21.10">
    <property type="match status" value="1"/>
</dbReference>
<dbReference type="CDD" id="cd00840">
    <property type="entry name" value="MPP_Mre11_N"/>
    <property type="match status" value="1"/>
</dbReference>
<evidence type="ECO:0000259" key="2">
    <source>
        <dbReference type="Pfam" id="PF00149"/>
    </source>
</evidence>
<accession>A0A8J8GDX2</accession>
<dbReference type="Proteomes" id="UP000625804">
    <property type="component" value="Unassembled WGS sequence"/>
</dbReference>
<reference evidence="3" key="1">
    <citation type="submission" date="2020-06" db="EMBL/GenBank/DDBJ databases">
        <title>A novel thermopfilic bacterium from Erzurum, Turkey.</title>
        <authorList>
            <person name="Adiguzel A."/>
            <person name="Ay H."/>
            <person name="Baltaci M.O."/>
        </authorList>
    </citation>
    <scope>NUCLEOTIDE SEQUENCE</scope>
    <source>
        <strain evidence="3">P2</strain>
    </source>
</reference>
<dbReference type="Pfam" id="PF00149">
    <property type="entry name" value="Metallophos"/>
    <property type="match status" value="1"/>
</dbReference>
<proteinExistence type="predicted"/>
<keyword evidence="3" id="KW-0269">Exonuclease</keyword>
<dbReference type="InterPro" id="IPR014576">
    <property type="entry name" value="Pesterase_YhaO"/>
</dbReference>
<dbReference type="GO" id="GO:0004527">
    <property type="term" value="F:exonuclease activity"/>
    <property type="evidence" value="ECO:0007669"/>
    <property type="project" value="UniProtKB-KW"/>
</dbReference>